<name>A0A4V5NM65_9RHOB</name>
<dbReference type="CDD" id="cd06532">
    <property type="entry name" value="Glyco_transf_25"/>
    <property type="match status" value="1"/>
</dbReference>
<dbReference type="Proteomes" id="UP000306340">
    <property type="component" value="Unassembled WGS sequence"/>
</dbReference>
<reference evidence="3 4" key="1">
    <citation type="submission" date="2019-04" db="EMBL/GenBank/DDBJ databases">
        <title>Crypto-aerobic microbial life in anoxic (sulfidic) marine sediments.</title>
        <authorList>
            <person name="Bhattacharya S."/>
            <person name="Roy C."/>
            <person name="Mondal N."/>
            <person name="Sarkar J."/>
            <person name="Mandal S."/>
            <person name="Rameez M.J."/>
            <person name="Ghosh W."/>
        </authorList>
    </citation>
    <scope>NUCLEOTIDE SEQUENCE [LARGE SCALE GENOMIC DNA]</scope>
    <source>
        <strain evidence="3 4">SBBC</strain>
    </source>
</reference>
<dbReference type="AlphaFoldDB" id="A0A4V5NM65"/>
<dbReference type="Pfam" id="PF01755">
    <property type="entry name" value="Glyco_transf_25"/>
    <property type="match status" value="1"/>
</dbReference>
<feature type="region of interest" description="Disordered" evidence="1">
    <location>
        <begin position="1"/>
        <end position="95"/>
    </location>
</feature>
<keyword evidence="3" id="KW-0808">Transferase</keyword>
<gene>
    <name evidence="3" type="ORF">FAZ78_00710</name>
</gene>
<evidence type="ECO:0000256" key="1">
    <source>
        <dbReference type="SAM" id="MobiDB-lite"/>
    </source>
</evidence>
<sequence>MKIDAPAAEALDQTGGNDAQREQGEKRVGGGRGVRQRGSQRSDVTKHDVRVPQGLAQTFGFTGPDLGDLPAASNPGMQNGLGHRPGFGDENGGAHAPNALTIRRLLQYLASLPRRKQRVRAFEEQVSSPPAQPWPIIVINLDRATDRMDEAVRNLQKNGLSFTRFPAVCGRTLDAGLVAELTAPQRGCAFKRPLTPAEVGCFASHLLIWHKIAQGGHDRVIVLEDDARLFDGAIPNLAALARAPADWDLLKLCYAWRGPVPTGAPSIAQPSRIPYGTTGYALTREAAARLVASVVPFSRPVDIEIKTWWEHGLSVKVAHPPIGDSAHDHALTSAIDPGRRQAGGRAPIGRFLRNARYQAVRQMDRLRRAGASHGPGLAPCPLHPAMLRLISERG</sequence>
<proteinExistence type="predicted"/>
<evidence type="ECO:0000313" key="4">
    <source>
        <dbReference type="Proteomes" id="UP000306340"/>
    </source>
</evidence>
<feature type="domain" description="Glycosyl transferase family 25" evidence="2">
    <location>
        <begin position="135"/>
        <end position="235"/>
    </location>
</feature>
<dbReference type="InterPro" id="IPR002654">
    <property type="entry name" value="Glyco_trans_25"/>
</dbReference>
<dbReference type="GO" id="GO:0016740">
    <property type="term" value="F:transferase activity"/>
    <property type="evidence" value="ECO:0007669"/>
    <property type="project" value="UniProtKB-KW"/>
</dbReference>
<accession>A0A4V5NM65</accession>
<organism evidence="3 4">
    <name type="scientific">Cereibacter changlensis</name>
    <dbReference type="NCBI Taxonomy" id="402884"/>
    <lineage>
        <taxon>Bacteria</taxon>
        <taxon>Pseudomonadati</taxon>
        <taxon>Pseudomonadota</taxon>
        <taxon>Alphaproteobacteria</taxon>
        <taxon>Rhodobacterales</taxon>
        <taxon>Paracoccaceae</taxon>
        <taxon>Cereibacter</taxon>
    </lineage>
</organism>
<feature type="compositionally biased region" description="Basic and acidic residues" evidence="1">
    <location>
        <begin position="19"/>
        <end position="28"/>
    </location>
</feature>
<evidence type="ECO:0000313" key="3">
    <source>
        <dbReference type="EMBL" id="TKA98467.1"/>
    </source>
</evidence>
<protein>
    <submittedName>
        <fullName evidence="3">Glycosyltransferase family 25 protein</fullName>
    </submittedName>
</protein>
<dbReference type="EMBL" id="SWAU01000002">
    <property type="protein sequence ID" value="TKA98467.1"/>
    <property type="molecule type" value="Genomic_DNA"/>
</dbReference>
<comment type="caution">
    <text evidence="3">The sequence shown here is derived from an EMBL/GenBank/DDBJ whole genome shotgun (WGS) entry which is preliminary data.</text>
</comment>
<evidence type="ECO:0000259" key="2">
    <source>
        <dbReference type="Pfam" id="PF01755"/>
    </source>
</evidence>